<feature type="transmembrane region" description="Helical" evidence="1">
    <location>
        <begin position="127"/>
        <end position="149"/>
    </location>
</feature>
<dbReference type="PATRIC" id="fig|943816.4.peg.4570"/>
<dbReference type="EMBL" id="LJGV01000022">
    <property type="protein sequence ID" value="OEV00520.1"/>
    <property type="molecule type" value="Genomic_DNA"/>
</dbReference>
<feature type="transmembrane region" description="Helical" evidence="1">
    <location>
        <begin position="95"/>
        <end position="115"/>
    </location>
</feature>
<evidence type="ECO:0000313" key="3">
    <source>
        <dbReference type="Proteomes" id="UP000175829"/>
    </source>
</evidence>
<gene>
    <name evidence="2" type="ORF">AN217_24980</name>
</gene>
<comment type="caution">
    <text evidence="2">The sequence shown here is derived from an EMBL/GenBank/DDBJ whole genome shotgun (WGS) entry which is preliminary data.</text>
</comment>
<dbReference type="AlphaFoldDB" id="A0A1E7K9B2"/>
<proteinExistence type="predicted"/>
<evidence type="ECO:0008006" key="4">
    <source>
        <dbReference type="Google" id="ProtNLM"/>
    </source>
</evidence>
<keyword evidence="1" id="KW-0812">Transmembrane</keyword>
<name>A0A1E7K9B2_9ACTN</name>
<protein>
    <recommendedName>
        <fullName evidence="4">Transmembrane protein</fullName>
    </recommendedName>
</protein>
<dbReference type="Proteomes" id="UP000175829">
    <property type="component" value="Unassembled WGS sequence"/>
</dbReference>
<feature type="transmembrane region" description="Helical" evidence="1">
    <location>
        <begin position="28"/>
        <end position="47"/>
    </location>
</feature>
<dbReference type="RefSeq" id="WP_069992912.1">
    <property type="nucleotide sequence ID" value="NZ_LJGV01000022.1"/>
</dbReference>
<keyword evidence="1" id="KW-1133">Transmembrane helix</keyword>
<accession>A0A1E7K9B2</accession>
<evidence type="ECO:0000313" key="2">
    <source>
        <dbReference type="EMBL" id="OEV00520.1"/>
    </source>
</evidence>
<feature type="transmembrane region" description="Helical" evidence="1">
    <location>
        <begin position="53"/>
        <end position="75"/>
    </location>
</feature>
<evidence type="ECO:0000256" key="1">
    <source>
        <dbReference type="SAM" id="Phobius"/>
    </source>
</evidence>
<reference evidence="2 3" key="1">
    <citation type="journal article" date="2016" name="Front. Microbiol.">
        <title>Comparative Genomics Analysis of Streptomyces Species Reveals Their Adaptation to the Marine Environment and Their Diversity at the Genomic Level.</title>
        <authorList>
            <person name="Tian X."/>
            <person name="Zhang Z."/>
            <person name="Yang T."/>
            <person name="Chen M."/>
            <person name="Li J."/>
            <person name="Chen F."/>
            <person name="Yang J."/>
            <person name="Li W."/>
            <person name="Zhang B."/>
            <person name="Zhang Z."/>
            <person name="Wu J."/>
            <person name="Zhang C."/>
            <person name="Long L."/>
            <person name="Xiao J."/>
        </authorList>
    </citation>
    <scope>NUCLEOTIDE SEQUENCE [LARGE SCALE GENOMIC DNA]</scope>
    <source>
        <strain evidence="2 3">SCSIO M10379</strain>
    </source>
</reference>
<sequence>MEKTTAEQAGEAIAAVDRAQRQVAAEVGLPRIYWWGMAAGWLALGLIDQFGPAWLTVVGTLGFGMGHSAFAARLLGGRRRTDRLQVSAAVAGRRVPFVVVGMLLGLVGVTILAAMTLKADGAGHPTLWAAALTAAVTGFGGPEILRALLRWSRA</sequence>
<keyword evidence="1" id="KW-0472">Membrane</keyword>
<organism evidence="2 3">
    <name type="scientific">Streptomyces qinglanensis</name>
    <dbReference type="NCBI Taxonomy" id="943816"/>
    <lineage>
        <taxon>Bacteria</taxon>
        <taxon>Bacillati</taxon>
        <taxon>Actinomycetota</taxon>
        <taxon>Actinomycetes</taxon>
        <taxon>Kitasatosporales</taxon>
        <taxon>Streptomycetaceae</taxon>
        <taxon>Streptomyces</taxon>
    </lineage>
</organism>